<protein>
    <submittedName>
        <fullName evidence="1">Uncharacterized protein</fullName>
    </submittedName>
</protein>
<keyword evidence="2" id="KW-1185">Reference proteome</keyword>
<organism evidence="1 2">
    <name type="scientific">Oopsacas minuta</name>
    <dbReference type="NCBI Taxonomy" id="111878"/>
    <lineage>
        <taxon>Eukaryota</taxon>
        <taxon>Metazoa</taxon>
        <taxon>Porifera</taxon>
        <taxon>Hexactinellida</taxon>
        <taxon>Hexasterophora</taxon>
        <taxon>Lyssacinosida</taxon>
        <taxon>Leucopsacidae</taxon>
        <taxon>Oopsacas</taxon>
    </lineage>
</organism>
<reference evidence="1 2" key="1">
    <citation type="journal article" date="2023" name="BMC Biol.">
        <title>The compact genome of the sponge Oopsacas minuta (Hexactinellida) is lacking key metazoan core genes.</title>
        <authorList>
            <person name="Santini S."/>
            <person name="Schenkelaars Q."/>
            <person name="Jourda C."/>
            <person name="Duchesne M."/>
            <person name="Belahbib H."/>
            <person name="Rocher C."/>
            <person name="Selva M."/>
            <person name="Riesgo A."/>
            <person name="Vervoort M."/>
            <person name="Leys S.P."/>
            <person name="Kodjabachian L."/>
            <person name="Le Bivic A."/>
            <person name="Borchiellini C."/>
            <person name="Claverie J.M."/>
            <person name="Renard E."/>
        </authorList>
    </citation>
    <scope>NUCLEOTIDE SEQUENCE [LARGE SCALE GENOMIC DNA]</scope>
    <source>
        <strain evidence="1">SPO-2</strain>
    </source>
</reference>
<dbReference type="EMBL" id="JAKMXF010000314">
    <property type="protein sequence ID" value="KAI6650095.1"/>
    <property type="molecule type" value="Genomic_DNA"/>
</dbReference>
<proteinExistence type="predicted"/>
<sequence length="112" mass="12943">MLCLSYLGMAKVGYCPNKITTSYWRKSEKLLTRRKAKQKEFHQLIKSEILQCGDVKELIRKPKTPTDTHCTTLQLRTHMISSGELTQQMAMQWGTECCRNRAISMPTSHPKL</sequence>
<comment type="caution">
    <text evidence="1">The sequence shown here is derived from an EMBL/GenBank/DDBJ whole genome shotgun (WGS) entry which is preliminary data.</text>
</comment>
<dbReference type="AlphaFoldDB" id="A0AAV7JNS2"/>
<gene>
    <name evidence="1" type="ORF">LOD99_6177</name>
</gene>
<accession>A0AAV7JNS2</accession>
<evidence type="ECO:0000313" key="1">
    <source>
        <dbReference type="EMBL" id="KAI6650095.1"/>
    </source>
</evidence>
<name>A0AAV7JNS2_9METZ</name>
<dbReference type="Proteomes" id="UP001165289">
    <property type="component" value="Unassembled WGS sequence"/>
</dbReference>
<evidence type="ECO:0000313" key="2">
    <source>
        <dbReference type="Proteomes" id="UP001165289"/>
    </source>
</evidence>